<sequence length="200" mass="22893">MGTFQISLMEKNDIRESATVLSVAMLNNPLHVAVFQGNGETERLEIENMFYTLLVELPGIVFLAKEKRTIIGVMRMTSCQGRKVAGVSKAAIYENDIGWRKSVWHAEWDRHDPSEQHWHLGPIGVLPGRQGSGIGSILMERFCREVDACLAKAYLETEGDKNVRFYEKFGFNIVGESEIFDVQNRYMSRDRMNRQDRSKC</sequence>
<dbReference type="RefSeq" id="WP_155319764.1">
    <property type="nucleotide sequence ID" value="NZ_AP021874.1"/>
</dbReference>
<dbReference type="InterPro" id="IPR000182">
    <property type="entry name" value="GNAT_dom"/>
</dbReference>
<dbReference type="KEGG" id="dalk:DSCA_59310"/>
<dbReference type="Proteomes" id="UP000427906">
    <property type="component" value="Chromosome"/>
</dbReference>
<dbReference type="OrthoDB" id="7057833at2"/>
<reference evidence="2 3" key="1">
    <citation type="submission" date="2019-11" db="EMBL/GenBank/DDBJ databases">
        <title>Comparative genomics of hydrocarbon-degrading Desulfosarcina strains.</title>
        <authorList>
            <person name="Watanabe M."/>
            <person name="Kojima H."/>
            <person name="Fukui M."/>
        </authorList>
    </citation>
    <scope>NUCLEOTIDE SEQUENCE [LARGE SCALE GENOMIC DNA]</scope>
    <source>
        <strain evidence="2 3">PL12</strain>
    </source>
</reference>
<proteinExistence type="predicted"/>
<evidence type="ECO:0000313" key="2">
    <source>
        <dbReference type="EMBL" id="BBO72001.1"/>
    </source>
</evidence>
<dbReference type="InterPro" id="IPR016181">
    <property type="entry name" value="Acyl_CoA_acyltransferase"/>
</dbReference>
<dbReference type="EMBL" id="AP021874">
    <property type="protein sequence ID" value="BBO72001.1"/>
    <property type="molecule type" value="Genomic_DNA"/>
</dbReference>
<accession>A0A5K7YY15</accession>
<dbReference type="CDD" id="cd04301">
    <property type="entry name" value="NAT_SF"/>
    <property type="match status" value="1"/>
</dbReference>
<name>A0A5K7YY15_9BACT</name>
<dbReference type="SUPFAM" id="SSF55729">
    <property type="entry name" value="Acyl-CoA N-acyltransferases (Nat)"/>
    <property type="match status" value="1"/>
</dbReference>
<protein>
    <recommendedName>
        <fullName evidence="1">N-acetyltransferase domain-containing protein</fullName>
    </recommendedName>
</protein>
<dbReference type="InterPro" id="IPR052523">
    <property type="entry name" value="Trichothecene_AcTrans"/>
</dbReference>
<gene>
    <name evidence="2" type="ORF">DSCA_59310</name>
</gene>
<dbReference type="PANTHER" id="PTHR42791:SF1">
    <property type="entry name" value="N-ACETYLTRANSFERASE DOMAIN-CONTAINING PROTEIN"/>
    <property type="match status" value="1"/>
</dbReference>
<feature type="domain" description="N-acetyltransferase" evidence="1">
    <location>
        <begin position="12"/>
        <end position="192"/>
    </location>
</feature>
<evidence type="ECO:0000313" key="3">
    <source>
        <dbReference type="Proteomes" id="UP000427906"/>
    </source>
</evidence>
<dbReference type="Pfam" id="PF00583">
    <property type="entry name" value="Acetyltransf_1"/>
    <property type="match status" value="1"/>
</dbReference>
<organism evidence="2 3">
    <name type="scientific">Desulfosarcina alkanivorans</name>
    <dbReference type="NCBI Taxonomy" id="571177"/>
    <lineage>
        <taxon>Bacteria</taxon>
        <taxon>Pseudomonadati</taxon>
        <taxon>Thermodesulfobacteriota</taxon>
        <taxon>Desulfobacteria</taxon>
        <taxon>Desulfobacterales</taxon>
        <taxon>Desulfosarcinaceae</taxon>
        <taxon>Desulfosarcina</taxon>
    </lineage>
</organism>
<dbReference type="PANTHER" id="PTHR42791">
    <property type="entry name" value="GNAT FAMILY ACETYLTRANSFERASE"/>
    <property type="match status" value="1"/>
</dbReference>
<dbReference type="PROSITE" id="PS51186">
    <property type="entry name" value="GNAT"/>
    <property type="match status" value="1"/>
</dbReference>
<evidence type="ECO:0000259" key="1">
    <source>
        <dbReference type="PROSITE" id="PS51186"/>
    </source>
</evidence>
<dbReference type="GO" id="GO:0016747">
    <property type="term" value="F:acyltransferase activity, transferring groups other than amino-acyl groups"/>
    <property type="evidence" value="ECO:0007669"/>
    <property type="project" value="InterPro"/>
</dbReference>
<keyword evidence="3" id="KW-1185">Reference proteome</keyword>
<dbReference type="Gene3D" id="3.40.630.30">
    <property type="match status" value="1"/>
</dbReference>
<dbReference type="AlphaFoldDB" id="A0A5K7YY15"/>